<evidence type="ECO:0000256" key="4">
    <source>
        <dbReference type="ARBA" id="ARBA00023004"/>
    </source>
</evidence>
<keyword evidence="5" id="KW-0411">Iron-sulfur</keyword>
<keyword evidence="1" id="KW-0001">2Fe-2S</keyword>
<dbReference type="PROSITE" id="PS51296">
    <property type="entry name" value="RIESKE"/>
    <property type="match status" value="1"/>
</dbReference>
<dbReference type="Proteomes" id="UP001183202">
    <property type="component" value="Unassembled WGS sequence"/>
</dbReference>
<feature type="domain" description="Rieske" evidence="7">
    <location>
        <begin position="25"/>
        <end position="127"/>
    </location>
</feature>
<dbReference type="EMBL" id="JAVREJ010000006">
    <property type="protein sequence ID" value="MDT0350139.1"/>
    <property type="molecule type" value="Genomic_DNA"/>
</dbReference>
<dbReference type="PANTHER" id="PTHR21266">
    <property type="entry name" value="IRON-SULFUR DOMAIN CONTAINING PROTEIN"/>
    <property type="match status" value="1"/>
</dbReference>
<dbReference type="InterPro" id="IPR036922">
    <property type="entry name" value="Rieske_2Fe-2S_sf"/>
</dbReference>
<keyword evidence="9" id="KW-1185">Reference proteome</keyword>
<dbReference type="InterPro" id="IPR044043">
    <property type="entry name" value="VanA_C_cat"/>
</dbReference>
<name>A0ABU2NBW4_9PSEU</name>
<reference evidence="9" key="1">
    <citation type="submission" date="2023-07" db="EMBL/GenBank/DDBJ databases">
        <title>30 novel species of actinomycetes from the DSMZ collection.</title>
        <authorList>
            <person name="Nouioui I."/>
        </authorList>
    </citation>
    <scope>NUCLEOTIDE SEQUENCE [LARGE SCALE GENOMIC DNA]</scope>
    <source>
        <strain evidence="9">DSM 45834</strain>
    </source>
</reference>
<dbReference type="GO" id="GO:0051213">
    <property type="term" value="F:dioxygenase activity"/>
    <property type="evidence" value="ECO:0007669"/>
    <property type="project" value="UniProtKB-KW"/>
</dbReference>
<feature type="region of interest" description="Disordered" evidence="6">
    <location>
        <begin position="388"/>
        <end position="428"/>
    </location>
</feature>
<dbReference type="InterPro" id="IPR017941">
    <property type="entry name" value="Rieske_2Fe-2S"/>
</dbReference>
<keyword evidence="4" id="KW-0408">Iron</keyword>
<dbReference type="Gene3D" id="2.102.10.10">
    <property type="entry name" value="Rieske [2Fe-2S] iron-sulphur domain"/>
    <property type="match status" value="1"/>
</dbReference>
<proteinExistence type="predicted"/>
<protein>
    <submittedName>
        <fullName evidence="8">Aromatic ring-hydroxylating dioxygenase subunit alpha</fullName>
        <ecNumber evidence="8">1.14.13.-</ecNumber>
    </submittedName>
</protein>
<dbReference type="Pfam" id="PF19112">
    <property type="entry name" value="VanA_C"/>
    <property type="match status" value="1"/>
</dbReference>
<dbReference type="EC" id="1.14.13.-" evidence="8"/>
<evidence type="ECO:0000256" key="6">
    <source>
        <dbReference type="SAM" id="MobiDB-lite"/>
    </source>
</evidence>
<organism evidence="8 9">
    <name type="scientific">Pseudonocardia charpentierae</name>
    <dbReference type="NCBI Taxonomy" id="3075545"/>
    <lineage>
        <taxon>Bacteria</taxon>
        <taxon>Bacillati</taxon>
        <taxon>Actinomycetota</taxon>
        <taxon>Actinomycetes</taxon>
        <taxon>Pseudonocardiales</taxon>
        <taxon>Pseudonocardiaceae</taxon>
        <taxon>Pseudonocardia</taxon>
    </lineage>
</organism>
<dbReference type="Gene3D" id="3.90.380.10">
    <property type="entry name" value="Naphthalene 1,2-dioxygenase Alpha Subunit, Chain A, domain 1"/>
    <property type="match status" value="1"/>
</dbReference>
<dbReference type="Pfam" id="PF00355">
    <property type="entry name" value="Rieske"/>
    <property type="match status" value="1"/>
</dbReference>
<comment type="caution">
    <text evidence="8">The sequence shown here is derived from an EMBL/GenBank/DDBJ whole genome shotgun (WGS) entry which is preliminary data.</text>
</comment>
<dbReference type="PANTHER" id="PTHR21266:SF60">
    <property type="entry name" value="3-KETOSTEROID-9-ALPHA-MONOOXYGENASE, OXYGENASE COMPONENT"/>
    <property type="match status" value="1"/>
</dbReference>
<evidence type="ECO:0000313" key="9">
    <source>
        <dbReference type="Proteomes" id="UP001183202"/>
    </source>
</evidence>
<evidence type="ECO:0000259" key="7">
    <source>
        <dbReference type="PROSITE" id="PS51296"/>
    </source>
</evidence>
<dbReference type="SUPFAM" id="SSF55961">
    <property type="entry name" value="Bet v1-like"/>
    <property type="match status" value="1"/>
</dbReference>
<keyword evidence="8" id="KW-0223">Dioxygenase</keyword>
<evidence type="ECO:0000256" key="2">
    <source>
        <dbReference type="ARBA" id="ARBA00022723"/>
    </source>
</evidence>
<dbReference type="SUPFAM" id="SSF50022">
    <property type="entry name" value="ISP domain"/>
    <property type="match status" value="1"/>
</dbReference>
<evidence type="ECO:0000256" key="5">
    <source>
        <dbReference type="ARBA" id="ARBA00023014"/>
    </source>
</evidence>
<keyword evidence="3 8" id="KW-0560">Oxidoreductase</keyword>
<gene>
    <name evidence="8" type="ORF">RM445_11450</name>
</gene>
<dbReference type="RefSeq" id="WP_311556164.1">
    <property type="nucleotide sequence ID" value="NZ_JAVREJ010000006.1"/>
</dbReference>
<dbReference type="InterPro" id="IPR050584">
    <property type="entry name" value="Cholesterol_7-desaturase"/>
</dbReference>
<sequence length="428" mass="46757">MSQPQTQMQNPTAHASVRHFPLNAWYAAAWDHEVGRNLLAKTVAGRPIVFYRTTGGRAVALADACWHRLAPLSMGKLRGDDEIMCGYHGICYDADGRATFMPAQDTINPSATVHSYPVVERHRYVWVWPGDPALADPGTVPDLHYNDDPAWAGDGKTIHVNCSYQLIVDNLMDLTHEQFVHGSSIGHDSLSESDFEVTHSGNTVTVTKWMLGIEPPPFWKRNLQDRFPDYDGLVDRWQIINYTAPSTVAIDVGVAKAGTGAPEGDRSQGVTGTVINTMTPETDNTCFYLWAFARDWCLDKQVITTRLREGVSNVFFEDEVMLEAQQRGIEANPGYDFYNLNIDAGSMWTRRKVAAMIAAESSTDVGSDDEHSGTAAAALSAVTAAENARVDNGTGNGHSAGTGMEAEVSDGVAKHRDRPEAGLMARGL</sequence>
<evidence type="ECO:0000313" key="8">
    <source>
        <dbReference type="EMBL" id="MDT0350139.1"/>
    </source>
</evidence>
<keyword evidence="2" id="KW-0479">Metal-binding</keyword>
<dbReference type="CDD" id="cd08878">
    <property type="entry name" value="RHO_alpha_C_DMO-like"/>
    <property type="match status" value="1"/>
</dbReference>
<evidence type="ECO:0000256" key="1">
    <source>
        <dbReference type="ARBA" id="ARBA00022714"/>
    </source>
</evidence>
<accession>A0ABU2NBW4</accession>
<evidence type="ECO:0000256" key="3">
    <source>
        <dbReference type="ARBA" id="ARBA00023002"/>
    </source>
</evidence>